<evidence type="ECO:0000313" key="6">
    <source>
        <dbReference type="EMBL" id="CCK70506.1"/>
    </source>
</evidence>
<dbReference type="FunFam" id="2.130.10.10:FF:000167">
    <property type="entry name" value="Actin-interacting protein 1"/>
    <property type="match status" value="1"/>
</dbReference>
<dbReference type="SUPFAM" id="SSF50978">
    <property type="entry name" value="WD40 repeat-like"/>
    <property type="match status" value="2"/>
</dbReference>
<dbReference type="GO" id="GO:0051016">
    <property type="term" value="P:barbed-end actin filament capping"/>
    <property type="evidence" value="ECO:0007669"/>
    <property type="project" value="EnsemblFungi"/>
</dbReference>
<dbReference type="RefSeq" id="XP_022464752.1">
    <property type="nucleotide sequence ID" value="XM_022608236.1"/>
</dbReference>
<dbReference type="InterPro" id="IPR001680">
    <property type="entry name" value="WD40_rpt"/>
</dbReference>
<dbReference type="GO" id="GO:0032466">
    <property type="term" value="P:negative regulation of cytokinesis"/>
    <property type="evidence" value="ECO:0007669"/>
    <property type="project" value="EnsemblFungi"/>
</dbReference>
<evidence type="ECO:0000256" key="3">
    <source>
        <dbReference type="ARBA" id="ARBA00038366"/>
    </source>
</evidence>
<evidence type="ECO:0000256" key="2">
    <source>
        <dbReference type="ARBA" id="ARBA00022737"/>
    </source>
</evidence>
<dbReference type="InterPro" id="IPR036322">
    <property type="entry name" value="WD40_repeat_dom_sf"/>
</dbReference>
<keyword evidence="2" id="KW-0677">Repeat</keyword>
<dbReference type="GO" id="GO:0051014">
    <property type="term" value="P:actin filament severing"/>
    <property type="evidence" value="ECO:0007669"/>
    <property type="project" value="EnsemblFungi"/>
</dbReference>
<dbReference type="InterPro" id="IPR024977">
    <property type="entry name" value="Apc4-like_WD40_dom"/>
</dbReference>
<dbReference type="Pfam" id="PF12894">
    <property type="entry name" value="ANAPC4_WD40"/>
    <property type="match status" value="1"/>
</dbReference>
<dbReference type="PROSITE" id="PS50294">
    <property type="entry name" value="WD_REPEATS_REGION"/>
    <property type="match status" value="1"/>
</dbReference>
<proteinExistence type="inferred from homology"/>
<reference evidence="7" key="2">
    <citation type="submission" date="2012-08" db="EMBL/GenBank/DDBJ databases">
        <title>Genome sequence of Kazachstania naganishii.</title>
        <authorList>
            <person name="Gordon J.L."/>
            <person name="Armisen D."/>
            <person name="Proux-Wera E."/>
            <person name="OhEigeartaigh S.S."/>
            <person name="Byrne K.P."/>
            <person name="Wolfe K.H."/>
        </authorList>
    </citation>
    <scope>NUCLEOTIDE SEQUENCE [LARGE SCALE GENOMIC DNA]</scope>
    <source>
        <strain evidence="7">ATCC MYA-139 / BCRC 22969 / CBS 8797 / CCRC 22969 / KCTC 17520 / NBRC 10181 / NCYC 3082</strain>
    </source>
</reference>
<dbReference type="GeneID" id="34526206"/>
<protein>
    <recommendedName>
        <fullName evidence="5">Anaphase-promoting complex subunit 4-like WD40 domain-containing protein</fullName>
    </recommendedName>
</protein>
<dbReference type="Pfam" id="PF00400">
    <property type="entry name" value="WD40"/>
    <property type="match status" value="3"/>
</dbReference>
<keyword evidence="1 4" id="KW-0853">WD repeat</keyword>
<dbReference type="PANTHER" id="PTHR19856">
    <property type="entry name" value="WD-REPEATCONTAINING PROTEIN WDR1"/>
    <property type="match status" value="1"/>
</dbReference>
<dbReference type="eggNOG" id="KOG0318">
    <property type="taxonomic scope" value="Eukaryota"/>
</dbReference>
<evidence type="ECO:0000256" key="4">
    <source>
        <dbReference type="PROSITE-ProRule" id="PRU00221"/>
    </source>
</evidence>
<dbReference type="PROSITE" id="PS50082">
    <property type="entry name" value="WD_REPEATS_2"/>
    <property type="match status" value="2"/>
</dbReference>
<gene>
    <name evidence="6" type="primary">KNAG0E02460</name>
    <name evidence="6" type="ordered locus">KNAG_0E02460</name>
</gene>
<feature type="repeat" description="WD" evidence="4">
    <location>
        <begin position="570"/>
        <end position="605"/>
    </location>
</feature>
<dbReference type="GO" id="GO:0030479">
    <property type="term" value="C:actin cortical patch"/>
    <property type="evidence" value="ECO:0007669"/>
    <property type="project" value="EnsemblFungi"/>
</dbReference>
<evidence type="ECO:0000256" key="1">
    <source>
        <dbReference type="ARBA" id="ARBA00022574"/>
    </source>
</evidence>
<dbReference type="OMA" id="FYQGPPF"/>
<dbReference type="Proteomes" id="UP000006310">
    <property type="component" value="Chromosome 5"/>
</dbReference>
<dbReference type="PANTHER" id="PTHR19856:SF0">
    <property type="entry name" value="WD REPEAT-CONTAINING PROTEIN 1"/>
    <property type="match status" value="1"/>
</dbReference>
<evidence type="ECO:0000259" key="5">
    <source>
        <dbReference type="Pfam" id="PF12894"/>
    </source>
</evidence>
<dbReference type="FunFam" id="2.130.10.10:FF:000102">
    <property type="entry name" value="Actin-interacting protein 1"/>
    <property type="match status" value="1"/>
</dbReference>
<dbReference type="KEGG" id="kng:KNAG_0E02460"/>
<sequence>MPKLSLKRVLPPQPSTQRNFTTHLSFDASTNSLAYPCGKSAFVRGLDVGSPVIQFTGHGNANVTVVKFSPIAGSQYVVSGDDQGKVIVWGWSTGEDGAVETTVKSEFHVLAGPITDVSWDFEGKRLCVVGEGKDKFGAFISWDSGNSLGEVTGHSQRINACHFKQSRPMRCITVGDDGAVVFYQGPPFKFVASDRSHHDQGKFVRDVQFSPGDGQYAVSVGSDRRIACFDGKTGDFIKFVEDPEETVQGGLFALSWLSPQTFATASADATVRVWDVTTGKCLGKWVVQGSTLDAQQVGIVALAEDKIASLSLNGTVRLFQLGQTTPTQVLLGHNKGITALNATPLVSGSYDGKVMDWDSTKLYSQHENLIVSLDCKAYPKVASVSWDDTLGVNGEKVYQFTSQPKVACSYGGNTAVVTSDDTLLVINSASKGEIIHQIKLDEPASSVGLSETLLSVGFENTNTISVLQLHDPTVSYQLKTPLQSTPSCISISPSEKLLAAGDTMGKIVLYDLSTKEVKTSRWSFHTGRIKSIAWRPTEGDDEEDLVASASLDTNIIIYSVQRPMRTIKRLNAHKDGANCVSWSDSNTVVSAGSDACIKEWTLQLD</sequence>
<reference evidence="6 7" key="1">
    <citation type="journal article" date="2011" name="Proc. Natl. Acad. Sci. U.S.A.">
        <title>Evolutionary erosion of yeast sex chromosomes by mating-type switching accidents.</title>
        <authorList>
            <person name="Gordon J.L."/>
            <person name="Armisen D."/>
            <person name="Proux-Wera E."/>
            <person name="Oheigeartaigh S.S."/>
            <person name="Byrne K.P."/>
            <person name="Wolfe K.H."/>
        </authorList>
    </citation>
    <scope>NUCLEOTIDE SEQUENCE [LARGE SCALE GENOMIC DNA]</scope>
    <source>
        <strain evidence="7">ATCC MYA-139 / BCRC 22969 / CBS 8797 / CCRC 22969 / KCTC 17520 / NBRC 10181 / NCYC 3082</strain>
    </source>
</reference>
<dbReference type="Gene3D" id="2.130.10.10">
    <property type="entry name" value="YVTN repeat-like/Quinoprotein amine dehydrogenase"/>
    <property type="match status" value="2"/>
</dbReference>
<dbReference type="SMART" id="SM00320">
    <property type="entry name" value="WD40"/>
    <property type="match status" value="10"/>
</dbReference>
<feature type="domain" description="Anaphase-promoting complex subunit 4-like WD40" evidence="5">
    <location>
        <begin position="491"/>
        <end position="584"/>
    </location>
</feature>
<dbReference type="InterPro" id="IPR015943">
    <property type="entry name" value="WD40/YVTN_repeat-like_dom_sf"/>
</dbReference>
<comment type="similarity">
    <text evidence="3">Belongs to the WD repeat AIP1 family.</text>
</comment>
<dbReference type="AlphaFoldDB" id="J7S7V0"/>
<name>J7S7V0_HUIN7</name>
<feature type="repeat" description="WD" evidence="4">
    <location>
        <begin position="262"/>
        <end position="284"/>
    </location>
</feature>
<dbReference type="EMBL" id="HE978318">
    <property type="protein sequence ID" value="CCK70506.1"/>
    <property type="molecule type" value="Genomic_DNA"/>
</dbReference>
<dbReference type="STRING" id="1071383.J7S7V0"/>
<accession>J7S7V0</accession>
<keyword evidence="7" id="KW-1185">Reference proteome</keyword>
<dbReference type="HOGENOM" id="CLU_015246_1_0_1"/>
<evidence type="ECO:0000313" key="7">
    <source>
        <dbReference type="Proteomes" id="UP000006310"/>
    </source>
</evidence>
<dbReference type="OrthoDB" id="2306at2759"/>
<dbReference type="GO" id="GO:0030042">
    <property type="term" value="P:actin filament depolymerization"/>
    <property type="evidence" value="ECO:0007669"/>
    <property type="project" value="EnsemblFungi"/>
</dbReference>
<organism evidence="6 7">
    <name type="scientific">Huiozyma naganishii (strain ATCC MYA-139 / BCRC 22969 / CBS 8797 / KCTC 17520 / NBRC 10181 / NCYC 3082 / Yp74L-3)</name>
    <name type="common">Yeast</name>
    <name type="synonym">Kazachstania naganishii</name>
    <dbReference type="NCBI Taxonomy" id="1071383"/>
    <lineage>
        <taxon>Eukaryota</taxon>
        <taxon>Fungi</taxon>
        <taxon>Dikarya</taxon>
        <taxon>Ascomycota</taxon>
        <taxon>Saccharomycotina</taxon>
        <taxon>Saccharomycetes</taxon>
        <taxon>Saccharomycetales</taxon>
        <taxon>Saccharomycetaceae</taxon>
        <taxon>Huiozyma</taxon>
    </lineage>
</organism>
<dbReference type="GO" id="GO:0003786">
    <property type="term" value="F:actin lateral binding"/>
    <property type="evidence" value="ECO:0007669"/>
    <property type="project" value="EnsemblFungi"/>
</dbReference>
<dbReference type="GO" id="GO:0005884">
    <property type="term" value="C:actin filament"/>
    <property type="evidence" value="ECO:0007669"/>
    <property type="project" value="EnsemblFungi"/>
</dbReference>